<reference evidence="2 3" key="1">
    <citation type="submission" date="2018-07" db="EMBL/GenBank/DDBJ databases">
        <title>GABA Modulating Bacteria of the Human Gut Microbiota.</title>
        <authorList>
            <person name="Strandwitz P."/>
            <person name="Kim K.H."/>
            <person name="Terekhova D."/>
            <person name="Liu J.K."/>
            <person name="Sharma A."/>
            <person name="Levering J."/>
            <person name="Mcdonald D."/>
            <person name="Dietrich D."/>
            <person name="Ramadhar T.R."/>
            <person name="Lekbua A."/>
            <person name="Mroue N."/>
            <person name="Liston C."/>
            <person name="Stewart E.J."/>
            <person name="Dubin M.J."/>
            <person name="Zengler K."/>
            <person name="Knight R."/>
            <person name="Gilbert J.A."/>
            <person name="Clardy J."/>
            <person name="Lewis K."/>
        </authorList>
    </citation>
    <scope>NUCLEOTIDE SEQUENCE [LARGE SCALE GENOMIC DNA]</scope>
    <source>
        <strain evidence="2 3">KLE1738</strain>
    </source>
</reference>
<evidence type="ECO:0000313" key="2">
    <source>
        <dbReference type="EMBL" id="RFT05988.1"/>
    </source>
</evidence>
<gene>
    <name evidence="2" type="ORF">DV520_09900</name>
</gene>
<proteinExistence type="predicted"/>
<feature type="compositionally biased region" description="Basic and acidic residues" evidence="1">
    <location>
        <begin position="153"/>
        <end position="164"/>
    </location>
</feature>
<accession>A0A3E2B1Q8</accession>
<organism evidence="2 3">
    <name type="scientific">Evtepia gabavorous</name>
    <dbReference type="NCBI Taxonomy" id="2211183"/>
    <lineage>
        <taxon>Bacteria</taxon>
        <taxon>Bacillati</taxon>
        <taxon>Bacillota</taxon>
        <taxon>Clostridia</taxon>
        <taxon>Eubacteriales</taxon>
        <taxon>Evtepia</taxon>
    </lineage>
</organism>
<dbReference type="GeneID" id="97996046"/>
<name>A0A3E2B1Q8_9FIRM</name>
<dbReference type="RefSeq" id="WP_117142602.1">
    <property type="nucleotide sequence ID" value="NZ_CAKXKJ010000007.1"/>
</dbReference>
<dbReference type="Proteomes" id="UP000260649">
    <property type="component" value="Unassembled WGS sequence"/>
</dbReference>
<keyword evidence="3" id="KW-1185">Reference proteome</keyword>
<feature type="region of interest" description="Disordered" evidence="1">
    <location>
        <begin position="142"/>
        <end position="173"/>
    </location>
</feature>
<dbReference type="EMBL" id="QQRQ01000020">
    <property type="protein sequence ID" value="RFT05988.1"/>
    <property type="molecule type" value="Genomic_DNA"/>
</dbReference>
<evidence type="ECO:0000313" key="3">
    <source>
        <dbReference type="Proteomes" id="UP000260649"/>
    </source>
</evidence>
<protein>
    <submittedName>
        <fullName evidence="2">Uncharacterized protein</fullName>
    </submittedName>
</protein>
<evidence type="ECO:0000256" key="1">
    <source>
        <dbReference type="SAM" id="MobiDB-lite"/>
    </source>
</evidence>
<comment type="caution">
    <text evidence="2">The sequence shown here is derived from an EMBL/GenBank/DDBJ whole genome shotgun (WGS) entry which is preliminary data.</text>
</comment>
<sequence>MFGRKKKAQKREEHQQSLRKGLLFWLPGGSSRLDVYVDYCVIRCLGKTKMKEKERVIPFTSIQDVVYTPPTAMRLACLQLITKEMPDVKKSYWYAYENNLVVVHPSTEELAHKVRAYILNPKGSDVVPPEYLNQLRKELKRARRAEAEAQAQAEKEEKAHKKENPAAADQETT</sequence>
<dbReference type="AlphaFoldDB" id="A0A3E2B1Q8"/>